<feature type="domain" description="Alpha/beta hydrolase fold-3" evidence="4">
    <location>
        <begin position="105"/>
        <end position="311"/>
    </location>
</feature>
<dbReference type="GO" id="GO:0016787">
    <property type="term" value="F:hydrolase activity"/>
    <property type="evidence" value="ECO:0007669"/>
    <property type="project" value="UniProtKB-KW"/>
</dbReference>
<reference evidence="6" key="1">
    <citation type="submission" date="2020-04" db="EMBL/GenBank/DDBJ databases">
        <title>Ralstonia solanacearum UW576, UW763, UW773, and UW774.</title>
        <authorList>
            <person name="Steidl O."/>
            <person name="Truchon A."/>
            <person name="Allen C."/>
        </authorList>
    </citation>
    <scope>NUCLEOTIDE SEQUENCE [LARGE SCALE GENOMIC DNA]</scope>
    <source>
        <strain evidence="6">UW774</strain>
        <plasmid evidence="6">pUW774mp</plasmid>
    </source>
</reference>
<keyword evidence="5" id="KW-0614">Plasmid</keyword>
<dbReference type="AlphaFoldDB" id="A0AA92Q993"/>
<evidence type="ECO:0000313" key="6">
    <source>
        <dbReference type="Proteomes" id="UP000593970"/>
    </source>
</evidence>
<keyword evidence="3" id="KW-0732">Signal</keyword>
<evidence type="ECO:0000256" key="2">
    <source>
        <dbReference type="ARBA" id="ARBA00022801"/>
    </source>
</evidence>
<gene>
    <name evidence="5" type="ORF">HF909_25310</name>
</gene>
<dbReference type="Proteomes" id="UP000593970">
    <property type="component" value="Plasmid pUW774mp"/>
</dbReference>
<dbReference type="SUPFAM" id="SSF53474">
    <property type="entry name" value="alpha/beta-Hydrolases"/>
    <property type="match status" value="1"/>
</dbReference>
<evidence type="ECO:0000259" key="4">
    <source>
        <dbReference type="Pfam" id="PF07859"/>
    </source>
</evidence>
<organism evidence="5 6">
    <name type="scientific">Ralstonia solanacearum</name>
    <name type="common">Pseudomonas solanacearum</name>
    <dbReference type="NCBI Taxonomy" id="305"/>
    <lineage>
        <taxon>Bacteria</taxon>
        <taxon>Pseudomonadati</taxon>
        <taxon>Pseudomonadota</taxon>
        <taxon>Betaproteobacteria</taxon>
        <taxon>Burkholderiales</taxon>
        <taxon>Burkholderiaceae</taxon>
        <taxon>Ralstonia</taxon>
        <taxon>Ralstonia solanacearum species complex</taxon>
    </lineage>
</organism>
<feature type="chain" id="PRO_5041726216" evidence="3">
    <location>
        <begin position="23"/>
        <end position="339"/>
    </location>
</feature>
<geneLocation type="plasmid" evidence="5 6">
    <name>pUW774mp</name>
</geneLocation>
<dbReference type="InterPro" id="IPR002168">
    <property type="entry name" value="Lipase_GDXG_HIS_AS"/>
</dbReference>
<evidence type="ECO:0000313" key="5">
    <source>
        <dbReference type="EMBL" id="QOK99602.1"/>
    </source>
</evidence>
<dbReference type="PANTHER" id="PTHR48081">
    <property type="entry name" value="AB HYDROLASE SUPERFAMILY PROTEIN C4A8.06C"/>
    <property type="match status" value="1"/>
</dbReference>
<dbReference type="PANTHER" id="PTHR48081:SF8">
    <property type="entry name" value="ALPHA_BETA HYDROLASE FOLD-3 DOMAIN-CONTAINING PROTEIN-RELATED"/>
    <property type="match status" value="1"/>
</dbReference>
<sequence length="339" mass="35622">MNRIAKFVAGSLLAVATGAALAAGSPGVERNTQAFLDALAAGGGKPLETLSPAEARAVLVGAQAAPKVPLPPADVSEKTITVDGKPLRLTIVRPVGAKGELPAFMFFHGGGWILGDFPTHERFVRDLVADSGAVAVFVNYTPSPGARYPVAINEAYAATRWVAENGAQINVDGTRLAVAGNSVGGNMAAVVALMAKMRGAPALRAQVLFWPVTNASFENASYDAFAEGHFLTRPMMKWFWDAYTANPAQRQEITASPLLATPGQLKGLPPALVQTAEKDVLRDEGEAYARKLDAAGVNVVATRYNGMIHDFGLLNALSGLPATRAALHQASETLRARLK</sequence>
<accession>A0AA92Q993</accession>
<evidence type="ECO:0000256" key="1">
    <source>
        <dbReference type="ARBA" id="ARBA00010515"/>
    </source>
</evidence>
<dbReference type="PROSITE" id="PS01173">
    <property type="entry name" value="LIPASE_GDXG_HIS"/>
    <property type="match status" value="1"/>
</dbReference>
<dbReference type="InterPro" id="IPR029058">
    <property type="entry name" value="AB_hydrolase_fold"/>
</dbReference>
<protein>
    <submittedName>
        <fullName evidence="5">Alpha/beta hydrolase</fullName>
    </submittedName>
</protein>
<comment type="similarity">
    <text evidence="1">Belongs to the 'GDXG' lipolytic enzyme family.</text>
</comment>
<dbReference type="Gene3D" id="3.40.50.1820">
    <property type="entry name" value="alpha/beta hydrolase"/>
    <property type="match status" value="1"/>
</dbReference>
<dbReference type="EMBL" id="CP051170">
    <property type="protein sequence ID" value="QOK99602.1"/>
    <property type="molecule type" value="Genomic_DNA"/>
</dbReference>
<proteinExistence type="inferred from homology"/>
<dbReference type="Pfam" id="PF07859">
    <property type="entry name" value="Abhydrolase_3"/>
    <property type="match status" value="1"/>
</dbReference>
<keyword evidence="2 5" id="KW-0378">Hydrolase</keyword>
<dbReference type="InterPro" id="IPR050300">
    <property type="entry name" value="GDXG_lipolytic_enzyme"/>
</dbReference>
<name>A0AA92Q993_RALSL</name>
<dbReference type="InterPro" id="IPR013094">
    <property type="entry name" value="AB_hydrolase_3"/>
</dbReference>
<feature type="signal peptide" evidence="3">
    <location>
        <begin position="1"/>
        <end position="22"/>
    </location>
</feature>
<evidence type="ECO:0000256" key="3">
    <source>
        <dbReference type="SAM" id="SignalP"/>
    </source>
</evidence>